<reference evidence="1" key="1">
    <citation type="submission" date="2009-04" db="EMBL/GenBank/DDBJ databases">
        <title>Novel enterobacterial integrative and conjugative elements (ICEs), including a mobilisable relateive of SPI-7.</title>
        <authorList>
            <person name="Seth-Smith H.M."/>
        </authorList>
    </citation>
    <scope>NUCLEOTIDE SEQUENCE</scope>
    <source>
        <strain evidence="1">5494-57</strain>
    </source>
</reference>
<dbReference type="AlphaFoldDB" id="F2Q975"/>
<proteinExistence type="predicted"/>
<dbReference type="EMBL" id="FN298496">
    <property type="protein sequence ID" value="CAX68171.1"/>
    <property type="molecule type" value="Genomic_DNA"/>
</dbReference>
<sequence length="149" mass="17005">MLIAVYFLLTSPIRDTAPDRAGFRFYEELFMSIYDISVERIHACTLSTTAFIMMISDIEGALQVINALNHCGVPDHIDEDGWPDRTMQILSIAQMLGHASEAQLIPDRLFERYVADLIVLGHQTDAYAWNYGFRAGVTRAIELRYEEQM</sequence>
<gene>
    <name evidence="1" type="ORF">CTnscr_028</name>
</gene>
<accession>F2Q975</accession>
<name>F2Q975_SALET</name>
<evidence type="ECO:0000313" key="1">
    <source>
        <dbReference type="EMBL" id="CAX68171.1"/>
    </source>
</evidence>
<organism evidence="1">
    <name type="scientific">Salmonella enterica I</name>
    <dbReference type="NCBI Taxonomy" id="59201"/>
    <lineage>
        <taxon>Bacteria</taxon>
        <taxon>Pseudomonadati</taxon>
        <taxon>Pseudomonadota</taxon>
        <taxon>Gammaproteobacteria</taxon>
        <taxon>Enterobacterales</taxon>
        <taxon>Enterobacteriaceae</taxon>
        <taxon>Salmonella</taxon>
    </lineage>
</organism>
<protein>
    <submittedName>
        <fullName evidence="1">Uncharacterized protein</fullName>
    </submittedName>
</protein>